<gene>
    <name evidence="1" type="ORF">MSG28_012300</name>
</gene>
<evidence type="ECO:0000313" key="1">
    <source>
        <dbReference type="EMBL" id="KAI8434187.1"/>
    </source>
</evidence>
<dbReference type="Proteomes" id="UP001064048">
    <property type="component" value="Chromosome 21"/>
</dbReference>
<organism evidence="1 2">
    <name type="scientific">Choristoneura fumiferana</name>
    <name type="common">Spruce budworm moth</name>
    <name type="synonym">Archips fumiferana</name>
    <dbReference type="NCBI Taxonomy" id="7141"/>
    <lineage>
        <taxon>Eukaryota</taxon>
        <taxon>Metazoa</taxon>
        <taxon>Ecdysozoa</taxon>
        <taxon>Arthropoda</taxon>
        <taxon>Hexapoda</taxon>
        <taxon>Insecta</taxon>
        <taxon>Pterygota</taxon>
        <taxon>Neoptera</taxon>
        <taxon>Endopterygota</taxon>
        <taxon>Lepidoptera</taxon>
        <taxon>Glossata</taxon>
        <taxon>Ditrysia</taxon>
        <taxon>Tortricoidea</taxon>
        <taxon>Tortricidae</taxon>
        <taxon>Tortricinae</taxon>
        <taxon>Choristoneura</taxon>
    </lineage>
</organism>
<name>A0ACC0KCI6_CHOFU</name>
<proteinExistence type="predicted"/>
<reference evidence="1 2" key="1">
    <citation type="journal article" date="2022" name="Genome Biol. Evol.">
        <title>The Spruce Budworm Genome: Reconstructing the Evolutionary History of Antifreeze Proteins.</title>
        <authorList>
            <person name="Beliveau C."/>
            <person name="Gagne P."/>
            <person name="Picq S."/>
            <person name="Vernygora O."/>
            <person name="Keeling C.I."/>
            <person name="Pinkney K."/>
            <person name="Doucet D."/>
            <person name="Wen F."/>
            <person name="Johnston J.S."/>
            <person name="Maaroufi H."/>
            <person name="Boyle B."/>
            <person name="Laroche J."/>
            <person name="Dewar K."/>
            <person name="Juretic N."/>
            <person name="Blackburn G."/>
            <person name="Nisole A."/>
            <person name="Brunet B."/>
            <person name="Brandao M."/>
            <person name="Lumley L."/>
            <person name="Duan J."/>
            <person name="Quan G."/>
            <person name="Lucarotti C.J."/>
            <person name="Roe A.D."/>
            <person name="Sperling F.A.H."/>
            <person name="Levesque R.C."/>
            <person name="Cusson M."/>
        </authorList>
    </citation>
    <scope>NUCLEOTIDE SEQUENCE [LARGE SCALE GENOMIC DNA]</scope>
    <source>
        <strain evidence="1">Glfc:IPQL:Cfum</strain>
    </source>
</reference>
<dbReference type="EMBL" id="CM046121">
    <property type="protein sequence ID" value="KAI8434187.1"/>
    <property type="molecule type" value="Genomic_DNA"/>
</dbReference>
<accession>A0ACC0KCI6</accession>
<comment type="caution">
    <text evidence="1">The sequence shown here is derived from an EMBL/GenBank/DDBJ whole genome shotgun (WGS) entry which is preliminary data.</text>
</comment>
<evidence type="ECO:0000313" key="2">
    <source>
        <dbReference type="Proteomes" id="UP001064048"/>
    </source>
</evidence>
<sequence length="82" mass="9081">MRKKPAMSGVACEGTRGARGAAFSAVPLADIKSALRWNTLAFGEQPSCSHHLCPHMRDKRYPELQSERPSQPDRFASLDLEI</sequence>
<keyword evidence="2" id="KW-1185">Reference proteome</keyword>
<protein>
    <submittedName>
        <fullName evidence="1">Uncharacterized protein</fullName>
    </submittedName>
</protein>